<dbReference type="Pfam" id="PF10545">
    <property type="entry name" value="MADF_DNA_bdg"/>
    <property type="match status" value="1"/>
</dbReference>
<name>A0AAV1K1B9_9NEOP</name>
<dbReference type="Proteomes" id="UP001497472">
    <property type="component" value="Unassembled WGS sequence"/>
</dbReference>
<sequence>MNRNVLNKLRKDWKEVAGLFPDMEEMALRKKWKNTRDQFMKEFKKIPVSRSGDAGADQNTSMWPYFKMMLFIKDDVIPEINEGNLDTTTR</sequence>
<dbReference type="InterPro" id="IPR006578">
    <property type="entry name" value="MADF-dom"/>
</dbReference>
<accession>A0AAV1K1B9</accession>
<dbReference type="AlphaFoldDB" id="A0AAV1K1B9"/>
<keyword evidence="3" id="KW-1185">Reference proteome</keyword>
<feature type="domain" description="MADF" evidence="1">
    <location>
        <begin position="1"/>
        <end position="77"/>
    </location>
</feature>
<dbReference type="PROSITE" id="PS51029">
    <property type="entry name" value="MADF"/>
    <property type="match status" value="1"/>
</dbReference>
<evidence type="ECO:0000259" key="1">
    <source>
        <dbReference type="PROSITE" id="PS51029"/>
    </source>
</evidence>
<evidence type="ECO:0000313" key="3">
    <source>
        <dbReference type="Proteomes" id="UP001497472"/>
    </source>
</evidence>
<protein>
    <recommendedName>
        <fullName evidence="1">MADF domain-containing protein</fullName>
    </recommendedName>
</protein>
<dbReference type="EMBL" id="CAVLEF010000278">
    <property type="protein sequence ID" value="CAK1554371.1"/>
    <property type="molecule type" value="Genomic_DNA"/>
</dbReference>
<proteinExistence type="predicted"/>
<reference evidence="2 3" key="1">
    <citation type="submission" date="2023-11" db="EMBL/GenBank/DDBJ databases">
        <authorList>
            <person name="Okamura Y."/>
        </authorList>
    </citation>
    <scope>NUCLEOTIDE SEQUENCE [LARGE SCALE GENOMIC DNA]</scope>
</reference>
<gene>
    <name evidence="2" type="ORF">LNINA_LOCUS13292</name>
</gene>
<comment type="caution">
    <text evidence="2">The sequence shown here is derived from an EMBL/GenBank/DDBJ whole genome shotgun (WGS) entry which is preliminary data.</text>
</comment>
<evidence type="ECO:0000313" key="2">
    <source>
        <dbReference type="EMBL" id="CAK1554371.1"/>
    </source>
</evidence>
<organism evidence="2 3">
    <name type="scientific">Leptosia nina</name>
    <dbReference type="NCBI Taxonomy" id="320188"/>
    <lineage>
        <taxon>Eukaryota</taxon>
        <taxon>Metazoa</taxon>
        <taxon>Ecdysozoa</taxon>
        <taxon>Arthropoda</taxon>
        <taxon>Hexapoda</taxon>
        <taxon>Insecta</taxon>
        <taxon>Pterygota</taxon>
        <taxon>Neoptera</taxon>
        <taxon>Endopterygota</taxon>
        <taxon>Lepidoptera</taxon>
        <taxon>Glossata</taxon>
        <taxon>Ditrysia</taxon>
        <taxon>Papilionoidea</taxon>
        <taxon>Pieridae</taxon>
        <taxon>Pierinae</taxon>
        <taxon>Leptosia</taxon>
    </lineage>
</organism>